<name>A0ABR2ZMP9_9AGAR</name>
<dbReference type="Pfam" id="PF20231">
    <property type="entry name" value="DUF6589"/>
    <property type="match status" value="1"/>
</dbReference>
<feature type="region of interest" description="Disordered" evidence="1">
    <location>
        <begin position="39"/>
        <end position="100"/>
    </location>
</feature>
<evidence type="ECO:0000313" key="3">
    <source>
        <dbReference type="EMBL" id="KAL0062940.1"/>
    </source>
</evidence>
<comment type="caution">
    <text evidence="3">The sequence shown here is derived from an EMBL/GenBank/DDBJ whole genome shotgun (WGS) entry which is preliminary data.</text>
</comment>
<dbReference type="Proteomes" id="UP001437256">
    <property type="component" value="Unassembled WGS sequence"/>
</dbReference>
<feature type="compositionally biased region" description="Basic and acidic residues" evidence="1">
    <location>
        <begin position="46"/>
        <end position="55"/>
    </location>
</feature>
<feature type="domain" description="DUF6589" evidence="2">
    <location>
        <begin position="186"/>
        <end position="392"/>
    </location>
</feature>
<gene>
    <name evidence="3" type="ORF">AAF712_010161</name>
</gene>
<dbReference type="InterPro" id="IPR046496">
    <property type="entry name" value="DUF6589"/>
</dbReference>
<reference evidence="3 4" key="1">
    <citation type="submission" date="2024-05" db="EMBL/GenBank/DDBJ databases">
        <title>A draft genome resource for the thread blight pathogen Marasmius tenuissimus strain MS-2.</title>
        <authorList>
            <person name="Yulfo-Soto G.E."/>
            <person name="Baruah I.K."/>
            <person name="Amoako-Attah I."/>
            <person name="Bukari Y."/>
            <person name="Meinhardt L.W."/>
            <person name="Bailey B.A."/>
            <person name="Cohen S.P."/>
        </authorList>
    </citation>
    <scope>NUCLEOTIDE SEQUENCE [LARGE SCALE GENOMIC DNA]</scope>
    <source>
        <strain evidence="3 4">MS-2</strain>
    </source>
</reference>
<organism evidence="3 4">
    <name type="scientific">Marasmius tenuissimus</name>
    <dbReference type="NCBI Taxonomy" id="585030"/>
    <lineage>
        <taxon>Eukaryota</taxon>
        <taxon>Fungi</taxon>
        <taxon>Dikarya</taxon>
        <taxon>Basidiomycota</taxon>
        <taxon>Agaricomycotina</taxon>
        <taxon>Agaricomycetes</taxon>
        <taxon>Agaricomycetidae</taxon>
        <taxon>Agaricales</taxon>
        <taxon>Marasmiineae</taxon>
        <taxon>Marasmiaceae</taxon>
        <taxon>Marasmius</taxon>
    </lineage>
</organism>
<feature type="compositionally biased region" description="Polar residues" evidence="1">
    <location>
        <begin position="57"/>
        <end position="70"/>
    </location>
</feature>
<protein>
    <recommendedName>
        <fullName evidence="2">DUF6589 domain-containing protein</fullName>
    </recommendedName>
</protein>
<accession>A0ABR2ZMP9</accession>
<evidence type="ECO:0000259" key="2">
    <source>
        <dbReference type="Pfam" id="PF20231"/>
    </source>
</evidence>
<evidence type="ECO:0000313" key="4">
    <source>
        <dbReference type="Proteomes" id="UP001437256"/>
    </source>
</evidence>
<dbReference type="EMBL" id="JBBXMP010000091">
    <property type="protein sequence ID" value="KAL0062940.1"/>
    <property type="molecule type" value="Genomic_DNA"/>
</dbReference>
<proteinExistence type="predicted"/>
<keyword evidence="4" id="KW-1185">Reference proteome</keyword>
<evidence type="ECO:0000256" key="1">
    <source>
        <dbReference type="SAM" id="MobiDB-lite"/>
    </source>
</evidence>
<sequence length="424" mass="48085">MLNIQELVALRAPVIFSIFCTVAVNHDIWVRVIQAASGDSGNPSDPLHHDTHPIDSRSPNDVNGNSTASKNEADTIPEPPSPEPPDQEPEALTPEDLHPDSKIYVSGIPPKVHRDPWLAVTIALMMFLFDNVNKMHQAWEQVWGRRNEVMSGTASSLIELVDVPLGVLRLQPLLERIEQKGRLNMTIDTLKDDINWGHLAGVGSATVLRILVSQIEPMGRFKADVEKLFSATYACHWHPPKKSTIRTMRPTDIDGLSTKGVLQVVHNLVKQAGIALTALPQWILFFCGDQLSKDWLQHLKIYMEKTEGAEKHAWVLPTIQLWHMKWAWQKAIFKLHWQPMDAPGLRRDTQDILRRDKFNADKCNFYPAHHILEDRFVALVLKAIRLICQEKSGITIPEYVPLIECLGRYFGEGGYFEQCSFEDL</sequence>